<dbReference type="PANTHER" id="PTHR34351">
    <property type="entry name" value="SLR1927 PROTEIN-RELATED"/>
    <property type="match status" value="1"/>
</dbReference>
<keyword evidence="4" id="KW-1185">Reference proteome</keyword>
<dbReference type="Proteomes" id="UP000245539">
    <property type="component" value="Unassembled WGS sequence"/>
</dbReference>
<feature type="transmembrane region" description="Helical" evidence="2">
    <location>
        <begin position="60"/>
        <end position="80"/>
    </location>
</feature>
<keyword evidence="2" id="KW-1133">Transmembrane helix</keyword>
<dbReference type="EMBL" id="QGKM01000046">
    <property type="protein sequence ID" value="PWQ95393.1"/>
    <property type="molecule type" value="Genomic_DNA"/>
</dbReference>
<proteinExistence type="predicted"/>
<dbReference type="OrthoDB" id="5298497at2"/>
<evidence type="ECO:0000256" key="1">
    <source>
        <dbReference type="SAM" id="MobiDB-lite"/>
    </source>
</evidence>
<reference evidence="3 4" key="1">
    <citation type="submission" date="2018-05" db="EMBL/GenBank/DDBJ databases">
        <title>Leucothrix arctica sp. nov., isolated from Arctic seawater.</title>
        <authorList>
            <person name="Choi A."/>
            <person name="Baek K."/>
        </authorList>
    </citation>
    <scope>NUCLEOTIDE SEQUENCE [LARGE SCALE GENOMIC DNA]</scope>
    <source>
        <strain evidence="3 4">JCM 18388</strain>
    </source>
</reference>
<sequence length="326" mass="36515">MLSGECVFSVKDFVANRFPRVREQTLSQKTIFIVPSKISVGLIAIIILLFLLGINFQNSLVYVVCFWLIALLVINILYTYKNIAGLTIKAVGAEPCFAGEKMVLELEVSRPVNQRKSAIYFGWKNEDLVELNLQEQQSTRIKLSHSTKDRGRFSPPRLDIFTRYPTGLTTAWSYAAVDMDAIVYPEPIENSNQIDKREAGDETDEGVEISGGSNDFAGVRQYQAGDSPRHIHWGQFAKTGDLYTKSFVDYESHEAWLDWEKLNIAGIEPRLSHLSAMVLQFNNEQRQFGLRIPGKVIEPSSGEGHKVRCLTALALYGLPAEGAAHA</sequence>
<evidence type="ECO:0000256" key="2">
    <source>
        <dbReference type="SAM" id="Phobius"/>
    </source>
</evidence>
<dbReference type="AlphaFoldDB" id="A0A317CDH3"/>
<protein>
    <submittedName>
        <fullName evidence="3">DUF58 domain-containing protein</fullName>
    </submittedName>
</protein>
<feature type="transmembrane region" description="Helical" evidence="2">
    <location>
        <begin position="30"/>
        <end position="54"/>
    </location>
</feature>
<evidence type="ECO:0000313" key="4">
    <source>
        <dbReference type="Proteomes" id="UP000245539"/>
    </source>
</evidence>
<comment type="caution">
    <text evidence="3">The sequence shown here is derived from an EMBL/GenBank/DDBJ whole genome shotgun (WGS) entry which is preliminary data.</text>
</comment>
<feature type="region of interest" description="Disordered" evidence="1">
    <location>
        <begin position="193"/>
        <end position="215"/>
    </location>
</feature>
<keyword evidence="2" id="KW-0472">Membrane</keyword>
<evidence type="ECO:0000313" key="3">
    <source>
        <dbReference type="EMBL" id="PWQ95393.1"/>
    </source>
</evidence>
<name>A0A317CDH3_9GAMM</name>
<dbReference type="PANTHER" id="PTHR34351:SF1">
    <property type="entry name" value="SLR1927 PROTEIN"/>
    <property type="match status" value="1"/>
</dbReference>
<accession>A0A317CDH3</accession>
<organism evidence="3 4">
    <name type="scientific">Leucothrix pacifica</name>
    <dbReference type="NCBI Taxonomy" id="1247513"/>
    <lineage>
        <taxon>Bacteria</taxon>
        <taxon>Pseudomonadati</taxon>
        <taxon>Pseudomonadota</taxon>
        <taxon>Gammaproteobacteria</taxon>
        <taxon>Thiotrichales</taxon>
        <taxon>Thiotrichaceae</taxon>
        <taxon>Leucothrix</taxon>
    </lineage>
</organism>
<keyword evidence="2" id="KW-0812">Transmembrane</keyword>
<gene>
    <name evidence="3" type="ORF">DKW60_15045</name>
</gene>